<dbReference type="OrthoDB" id="661148at2759"/>
<dbReference type="PANTHER" id="PTHR20930">
    <property type="entry name" value="OVARIAN CARCINOMA ANTIGEN CA125-RELATED"/>
    <property type="match status" value="1"/>
</dbReference>
<gene>
    <name evidence="6" type="ORF">VHEMI08224</name>
</gene>
<dbReference type="CDD" id="cd02249">
    <property type="entry name" value="ZZ"/>
    <property type="match status" value="1"/>
</dbReference>
<evidence type="ECO:0000256" key="2">
    <source>
        <dbReference type="ARBA" id="ARBA00022771"/>
    </source>
</evidence>
<feature type="region of interest" description="Disordered" evidence="4">
    <location>
        <begin position="561"/>
        <end position="601"/>
    </location>
</feature>
<keyword evidence="3" id="KW-0862">Zinc</keyword>
<feature type="domain" description="ZZ-type" evidence="5">
    <location>
        <begin position="192"/>
        <end position="240"/>
    </location>
</feature>
<reference evidence="6 7" key="1">
    <citation type="journal article" date="2015" name="Genome Announc.">
        <title>Draft Genome Sequence and Gene Annotation of the Entomopathogenic Fungus Verticillium hemipterigenum.</title>
        <authorList>
            <person name="Horn F."/>
            <person name="Habel A."/>
            <person name="Scharf D.H."/>
            <person name="Dworschak J."/>
            <person name="Brakhage A.A."/>
            <person name="Guthke R."/>
            <person name="Hertweck C."/>
            <person name="Linde J."/>
        </authorList>
    </citation>
    <scope>NUCLEOTIDE SEQUENCE [LARGE SCALE GENOMIC DNA]</scope>
</reference>
<dbReference type="CDD" id="cd14947">
    <property type="entry name" value="NBR1_like"/>
    <property type="match status" value="1"/>
</dbReference>
<feature type="domain" description="ZZ-type" evidence="5">
    <location>
        <begin position="364"/>
        <end position="409"/>
    </location>
</feature>
<dbReference type="Gene3D" id="2.60.40.10">
    <property type="entry name" value="Immunoglobulins"/>
    <property type="match status" value="1"/>
</dbReference>
<keyword evidence="7" id="KW-1185">Reference proteome</keyword>
<accession>A0A0A1TMT8</accession>
<dbReference type="InterPro" id="IPR043145">
    <property type="entry name" value="Znf_ZZ_sf"/>
</dbReference>
<keyword evidence="2" id="KW-0863">Zinc-finger</keyword>
<sequence>MSSGSMGPDSPVTIKVCYDGNFRRLKLPLRDMVPGTLEQKIRAFLLLPADAKTMMERYSDSAAAYVFLESSNLPVYKQLYRAAKAKSKLKLRVTLLNGPKKTADKPASPEMRAVMPGSLPVSLSQTSLPIRSAPAPAPINKTYDASLLTEAAKLAKQHGEEDFTARLHGLLQGTTSPVNHDNQRAPAPTPVASFAVCCNSCDRTVPDAHYHCSSCDDGDFDLCQSCIDQGITCYSDDHWLIRRTIVNGAIVRSSTEKIAPKPKSTSPKPQQARLPTFISREPTIWPDVNIVRTMEYIRTCNGCLHELDEDQFLHCQVCEDFDLCKTCFTKDDHGHHPAHGFAPAVPGTQMPDEVVCKLAPGRNKIHLAICDGCDKNISGVRHKCLDCADWDYCSDCMASASFVHPNHRFVPIYEPLADIKSYVPEQVIHMGTTCDGPLCATAGWPSYIRGARYKCAVCHDIDYCANCETSPSNTHDKSHPMIKFSSAVRHVSVTTTGEQGDGKPMPTLGDRYLARRNPYDIFDIESQAILARLTVQPQDELVPCEPILNIEKVRAIEAAMEKSSRNSDISNEAAPETTPEAAPAAELKPAQEASVAASATQDTPPEKLVAVFVREAVSDSTIMAPNQVFEQTWVLRNEGTTSWPAGCAVQYIGGDYMGHVDSAHPAGISELVSASKSTVCYSPLAPGQEFSFTVLLRTPNRTGKFISHWRLVTDKDEKFGNRLWCEINVRNVKKVPRHASVKTEGQVKKEEVEPAMSESNMIFPKLEKESPVASMHESLPSQTHTVVAEDEEEESTVSRTAEGDWDEASDDGFMTDEEYDILDASDEEYLEEHNRKMAARK</sequence>
<evidence type="ECO:0000256" key="3">
    <source>
        <dbReference type="ARBA" id="ARBA00022833"/>
    </source>
</evidence>
<dbReference type="CDD" id="cd02341">
    <property type="entry name" value="ZZ_ZZZ3"/>
    <property type="match status" value="1"/>
</dbReference>
<dbReference type="AlphaFoldDB" id="A0A0A1TMT8"/>
<dbReference type="EMBL" id="CDHN01000004">
    <property type="protein sequence ID" value="CEJ92580.1"/>
    <property type="molecule type" value="Genomic_DNA"/>
</dbReference>
<organism evidence="6 7">
    <name type="scientific">[Torrubiella] hemipterigena</name>
    <dbReference type="NCBI Taxonomy" id="1531966"/>
    <lineage>
        <taxon>Eukaryota</taxon>
        <taxon>Fungi</taxon>
        <taxon>Dikarya</taxon>
        <taxon>Ascomycota</taxon>
        <taxon>Pezizomycotina</taxon>
        <taxon>Sordariomycetes</taxon>
        <taxon>Hypocreomycetidae</taxon>
        <taxon>Hypocreales</taxon>
        <taxon>Clavicipitaceae</taxon>
        <taxon>Clavicipitaceae incertae sedis</taxon>
        <taxon>'Torrubiella' clade</taxon>
    </lineage>
</organism>
<dbReference type="Pfam" id="PF00569">
    <property type="entry name" value="ZZ"/>
    <property type="match status" value="3"/>
</dbReference>
<protein>
    <recommendedName>
        <fullName evidence="5">ZZ-type domain-containing protein</fullName>
    </recommendedName>
</protein>
<dbReference type="Gene3D" id="3.30.60.90">
    <property type="match status" value="4"/>
</dbReference>
<dbReference type="PANTHER" id="PTHR20930:SF0">
    <property type="entry name" value="PROTEIN ILRUN"/>
    <property type="match status" value="1"/>
</dbReference>
<dbReference type="SMART" id="SM00291">
    <property type="entry name" value="ZnF_ZZ"/>
    <property type="match status" value="4"/>
</dbReference>
<feature type="domain" description="ZZ-type" evidence="5">
    <location>
        <begin position="294"/>
        <end position="337"/>
    </location>
</feature>
<keyword evidence="1" id="KW-0479">Metal-binding</keyword>
<evidence type="ECO:0000313" key="7">
    <source>
        <dbReference type="Proteomes" id="UP000039046"/>
    </source>
</evidence>
<dbReference type="STRING" id="1531966.A0A0A1TMT8"/>
<evidence type="ECO:0000256" key="1">
    <source>
        <dbReference type="ARBA" id="ARBA00022723"/>
    </source>
</evidence>
<proteinExistence type="predicted"/>
<dbReference type="InterPro" id="IPR041981">
    <property type="entry name" value="ZZZ3_ZZ"/>
</dbReference>
<dbReference type="Proteomes" id="UP000039046">
    <property type="component" value="Unassembled WGS sequence"/>
</dbReference>
<dbReference type="GO" id="GO:0008270">
    <property type="term" value="F:zinc ion binding"/>
    <property type="evidence" value="ECO:0007669"/>
    <property type="project" value="UniProtKB-KW"/>
</dbReference>
<feature type="region of interest" description="Disordered" evidence="4">
    <location>
        <begin position="769"/>
        <end position="841"/>
    </location>
</feature>
<feature type="compositionally biased region" description="Acidic residues" evidence="4">
    <location>
        <begin position="803"/>
        <end position="830"/>
    </location>
</feature>
<dbReference type="CDD" id="cd02340">
    <property type="entry name" value="ZZ_NBR1_like"/>
    <property type="match status" value="2"/>
</dbReference>
<feature type="compositionally biased region" description="Low complexity" evidence="4">
    <location>
        <begin position="572"/>
        <end position="593"/>
    </location>
</feature>
<dbReference type="InterPro" id="IPR013783">
    <property type="entry name" value="Ig-like_fold"/>
</dbReference>
<dbReference type="SUPFAM" id="SSF57850">
    <property type="entry name" value="RING/U-box"/>
    <property type="match status" value="4"/>
</dbReference>
<feature type="domain" description="ZZ-type" evidence="5">
    <location>
        <begin position="428"/>
        <end position="481"/>
    </location>
</feature>
<evidence type="ECO:0000256" key="4">
    <source>
        <dbReference type="SAM" id="MobiDB-lite"/>
    </source>
</evidence>
<evidence type="ECO:0000259" key="5">
    <source>
        <dbReference type="SMART" id="SM00291"/>
    </source>
</evidence>
<dbReference type="Pfam" id="PF16158">
    <property type="entry name" value="N_BRCA1_IG"/>
    <property type="match status" value="1"/>
</dbReference>
<evidence type="ECO:0000313" key="6">
    <source>
        <dbReference type="EMBL" id="CEJ92580.1"/>
    </source>
</evidence>
<dbReference type="InterPro" id="IPR032350">
    <property type="entry name" value="Nbr1_FW"/>
</dbReference>
<name>A0A0A1TMT8_9HYPO</name>
<dbReference type="HOGENOM" id="CLU_007590_0_0_1"/>
<dbReference type="InterPro" id="IPR000433">
    <property type="entry name" value="Znf_ZZ"/>
</dbReference>